<protein>
    <submittedName>
        <fullName evidence="4">Dienelactone hydrolase family protein</fullName>
    </submittedName>
</protein>
<dbReference type="InterPro" id="IPR029058">
    <property type="entry name" value="AB_hydrolase_fold"/>
</dbReference>
<accession>A0ABT3FZX0</accession>
<proteinExistence type="inferred from homology"/>
<evidence type="ECO:0000256" key="1">
    <source>
        <dbReference type="ARBA" id="ARBA00006499"/>
    </source>
</evidence>
<dbReference type="RefSeq" id="WP_264511615.1">
    <property type="nucleotide sequence ID" value="NZ_JAPDDR010000002.1"/>
</dbReference>
<gene>
    <name evidence="4" type="ORF">OJ996_04455</name>
</gene>
<dbReference type="InterPro" id="IPR050565">
    <property type="entry name" value="LYPA1-2/EST-like"/>
</dbReference>
<dbReference type="Pfam" id="PF02230">
    <property type="entry name" value="Abhydrolase_2"/>
    <property type="match status" value="1"/>
</dbReference>
<dbReference type="GO" id="GO:0016787">
    <property type="term" value="F:hydrolase activity"/>
    <property type="evidence" value="ECO:0007669"/>
    <property type="project" value="UniProtKB-KW"/>
</dbReference>
<dbReference type="InterPro" id="IPR003140">
    <property type="entry name" value="PLipase/COase/thioEstase"/>
</dbReference>
<evidence type="ECO:0000313" key="5">
    <source>
        <dbReference type="Proteomes" id="UP001165653"/>
    </source>
</evidence>
<organism evidence="4 5">
    <name type="scientific">Luteolibacter rhizosphaerae</name>
    <dbReference type="NCBI Taxonomy" id="2989719"/>
    <lineage>
        <taxon>Bacteria</taxon>
        <taxon>Pseudomonadati</taxon>
        <taxon>Verrucomicrobiota</taxon>
        <taxon>Verrucomicrobiia</taxon>
        <taxon>Verrucomicrobiales</taxon>
        <taxon>Verrucomicrobiaceae</taxon>
        <taxon>Luteolibacter</taxon>
    </lineage>
</organism>
<evidence type="ECO:0000256" key="2">
    <source>
        <dbReference type="ARBA" id="ARBA00022801"/>
    </source>
</evidence>
<evidence type="ECO:0000259" key="3">
    <source>
        <dbReference type="Pfam" id="PF02230"/>
    </source>
</evidence>
<dbReference type="PANTHER" id="PTHR10655">
    <property type="entry name" value="LYSOPHOSPHOLIPASE-RELATED"/>
    <property type="match status" value="1"/>
</dbReference>
<dbReference type="EMBL" id="JAPDDR010000002">
    <property type="protein sequence ID" value="MCW1912811.1"/>
    <property type="molecule type" value="Genomic_DNA"/>
</dbReference>
<keyword evidence="2 4" id="KW-0378">Hydrolase</keyword>
<evidence type="ECO:0000313" key="4">
    <source>
        <dbReference type="EMBL" id="MCW1912811.1"/>
    </source>
</evidence>
<dbReference type="PANTHER" id="PTHR10655:SF17">
    <property type="entry name" value="LYSOPHOSPHOLIPASE-LIKE PROTEIN 1"/>
    <property type="match status" value="1"/>
</dbReference>
<reference evidence="4" key="1">
    <citation type="submission" date="2022-10" db="EMBL/GenBank/DDBJ databases">
        <title>Luteolibacter sp. GHJ8, whole genome shotgun sequencing project.</title>
        <authorList>
            <person name="Zhao G."/>
            <person name="Shen L."/>
        </authorList>
    </citation>
    <scope>NUCLEOTIDE SEQUENCE</scope>
    <source>
        <strain evidence="4">GHJ8</strain>
    </source>
</reference>
<dbReference type="Gene3D" id="3.40.50.1820">
    <property type="entry name" value="alpha/beta hydrolase"/>
    <property type="match status" value="1"/>
</dbReference>
<feature type="domain" description="Phospholipase/carboxylesterase/thioesterase" evidence="3">
    <location>
        <begin position="19"/>
        <end position="205"/>
    </location>
</feature>
<comment type="caution">
    <text evidence="4">The sequence shown here is derived from an EMBL/GenBank/DDBJ whole genome shotgun (WGS) entry which is preliminary data.</text>
</comment>
<sequence>MNLHDSTRTLHLGPQPAAAKGALILLHGRGADAEDIIGLADHFPVQDLAVFAPQATQNSWYPQRFFVPLEENEPWLSNAIGLVEGLVAEIHAAGIPYGKIGIAGFSQGGCLALEYAMRHPRAYGLVAGMSSALVGPPKLTRSPADLGGVPVLVACATHDAHIPLPLVEESIATLKASGADLTSQIFRGYDHTIFPEEIDWLSTRLAGWT</sequence>
<dbReference type="Proteomes" id="UP001165653">
    <property type="component" value="Unassembled WGS sequence"/>
</dbReference>
<dbReference type="SUPFAM" id="SSF53474">
    <property type="entry name" value="alpha/beta-Hydrolases"/>
    <property type="match status" value="1"/>
</dbReference>
<name>A0ABT3FZX0_9BACT</name>
<comment type="similarity">
    <text evidence="1">Belongs to the AB hydrolase superfamily. AB hydrolase 2 family.</text>
</comment>
<keyword evidence="5" id="KW-1185">Reference proteome</keyword>